<comment type="caution">
    <text evidence="2">The sequence shown here is derived from an EMBL/GenBank/DDBJ whole genome shotgun (WGS) entry which is preliminary data.</text>
</comment>
<name>A0AAD8ZT54_9TELE</name>
<evidence type="ECO:0000313" key="2">
    <source>
        <dbReference type="EMBL" id="KAK1804771.1"/>
    </source>
</evidence>
<protein>
    <submittedName>
        <fullName evidence="2">Uncharacterized protein</fullName>
    </submittedName>
</protein>
<dbReference type="Proteomes" id="UP001239994">
    <property type="component" value="Unassembled WGS sequence"/>
</dbReference>
<accession>A0AAD8ZT54</accession>
<dbReference type="EMBL" id="JAROKS010000003">
    <property type="protein sequence ID" value="KAK1804771.1"/>
    <property type="molecule type" value="Genomic_DNA"/>
</dbReference>
<evidence type="ECO:0000313" key="3">
    <source>
        <dbReference type="Proteomes" id="UP001239994"/>
    </source>
</evidence>
<dbReference type="AlphaFoldDB" id="A0AAD8ZT54"/>
<feature type="region of interest" description="Disordered" evidence="1">
    <location>
        <begin position="433"/>
        <end position="458"/>
    </location>
</feature>
<proteinExistence type="predicted"/>
<feature type="compositionally biased region" description="Polar residues" evidence="1">
    <location>
        <begin position="280"/>
        <end position="291"/>
    </location>
</feature>
<organism evidence="2 3">
    <name type="scientific">Electrophorus voltai</name>
    <dbReference type="NCBI Taxonomy" id="2609070"/>
    <lineage>
        <taxon>Eukaryota</taxon>
        <taxon>Metazoa</taxon>
        <taxon>Chordata</taxon>
        <taxon>Craniata</taxon>
        <taxon>Vertebrata</taxon>
        <taxon>Euteleostomi</taxon>
        <taxon>Actinopterygii</taxon>
        <taxon>Neopterygii</taxon>
        <taxon>Teleostei</taxon>
        <taxon>Ostariophysi</taxon>
        <taxon>Gymnotiformes</taxon>
        <taxon>Gymnotoidei</taxon>
        <taxon>Gymnotidae</taxon>
        <taxon>Electrophorus</taxon>
    </lineage>
</organism>
<gene>
    <name evidence="2" type="ORF">P4O66_003619</name>
</gene>
<feature type="region of interest" description="Disordered" evidence="1">
    <location>
        <begin position="243"/>
        <end position="291"/>
    </location>
</feature>
<sequence>MEEASPASGRRSIITSHTIWSHVESLHAADQPVKSGTKLLKFLSLRSLCPTLQTECPVCNAKHVDLLQNFRKEHHVPEPEIVRIDMHLVTAHKLSYTKLHDMTAEARKLLISKWLAQLRGTQDIQPVLPLKVTQKKQAHLYFDDDEIPVPVAVLQATQSVQVPSIRDATCPDLVPSVQDAAHPDPKFVPVAKHLDLSDLPTLITPDLPDPPLTTVAVPLDPLDLLTLIAAAVPSDLPVPVPEVEEATPQVPRPHARSVPVVAPRSSPVPEKAATARLPVSSKSTDLPPDSQASCSLPVRPGLCLLLPLPLGSHLSHPALACVSFCLWPWVPIHPTWPWPVSPSASALGFPPIPPCPMPVPHHAPFSGPVSVPVPCLGPVPAPHLACYVTVCVLSYLPLINFALLCTCVHLLTVQLHQGELWASAMPAMLKAGQTHQEGEEHGTAIQEGTGQGKVETDP</sequence>
<reference evidence="2" key="1">
    <citation type="submission" date="2023-03" db="EMBL/GenBank/DDBJ databases">
        <title>Electrophorus voltai genome.</title>
        <authorList>
            <person name="Bian C."/>
        </authorList>
    </citation>
    <scope>NUCLEOTIDE SEQUENCE</scope>
    <source>
        <strain evidence="2">CB-2022</strain>
        <tissue evidence="2">Muscle</tissue>
    </source>
</reference>
<evidence type="ECO:0000256" key="1">
    <source>
        <dbReference type="SAM" id="MobiDB-lite"/>
    </source>
</evidence>
<keyword evidence="3" id="KW-1185">Reference proteome</keyword>
<feature type="compositionally biased region" description="Low complexity" evidence="1">
    <location>
        <begin position="256"/>
        <end position="269"/>
    </location>
</feature>